<dbReference type="Proteomes" id="UP000774617">
    <property type="component" value="Unassembled WGS sequence"/>
</dbReference>
<dbReference type="CDD" id="cd02440">
    <property type="entry name" value="AdoMet_MTases"/>
    <property type="match status" value="1"/>
</dbReference>
<dbReference type="Gene3D" id="3.40.50.150">
    <property type="entry name" value="Vaccinia Virus protein VP39"/>
    <property type="match status" value="1"/>
</dbReference>
<comment type="caution">
    <text evidence="2">The sequence shown here is derived from an EMBL/GenBank/DDBJ whole genome shotgun (WGS) entry which is preliminary data.</text>
</comment>
<dbReference type="SUPFAM" id="SSF53335">
    <property type="entry name" value="S-adenosyl-L-methionine-dependent methyltransferases"/>
    <property type="match status" value="1"/>
</dbReference>
<organism evidence="2 3">
    <name type="scientific">Macrophomina phaseolina</name>
    <dbReference type="NCBI Taxonomy" id="35725"/>
    <lineage>
        <taxon>Eukaryota</taxon>
        <taxon>Fungi</taxon>
        <taxon>Dikarya</taxon>
        <taxon>Ascomycota</taxon>
        <taxon>Pezizomycotina</taxon>
        <taxon>Dothideomycetes</taxon>
        <taxon>Dothideomycetes incertae sedis</taxon>
        <taxon>Botryosphaeriales</taxon>
        <taxon>Botryosphaeriaceae</taxon>
        <taxon>Macrophomina</taxon>
    </lineage>
</organism>
<protein>
    <submittedName>
        <fullName evidence="2">S-adenosyl-L-methionine-dependent methyltransferase</fullName>
    </submittedName>
</protein>
<reference evidence="2 3" key="1">
    <citation type="journal article" date="2021" name="Nat. Commun.">
        <title>Genetic determinants of endophytism in the Arabidopsis root mycobiome.</title>
        <authorList>
            <person name="Mesny F."/>
            <person name="Miyauchi S."/>
            <person name="Thiergart T."/>
            <person name="Pickel B."/>
            <person name="Atanasova L."/>
            <person name="Karlsson M."/>
            <person name="Huettel B."/>
            <person name="Barry K.W."/>
            <person name="Haridas S."/>
            <person name="Chen C."/>
            <person name="Bauer D."/>
            <person name="Andreopoulos W."/>
            <person name="Pangilinan J."/>
            <person name="LaButti K."/>
            <person name="Riley R."/>
            <person name="Lipzen A."/>
            <person name="Clum A."/>
            <person name="Drula E."/>
            <person name="Henrissat B."/>
            <person name="Kohler A."/>
            <person name="Grigoriev I.V."/>
            <person name="Martin F.M."/>
            <person name="Hacquard S."/>
        </authorList>
    </citation>
    <scope>NUCLEOTIDE SEQUENCE [LARGE SCALE GENOMIC DNA]</scope>
    <source>
        <strain evidence="2 3">MPI-SDFR-AT-0080</strain>
    </source>
</reference>
<name>A0ABQ8FYZ3_9PEZI</name>
<sequence length="287" mass="32055">MDWKDPNIAKKYKPGETMTGPFSVHLIKQAGLDADSLSTTGDLVTLDNACGTGILTVNLYDALPSHAKDRIQHTCGDISPSMIDAVRSRIDENGWKGASAKVIDAQNMDVPSNTFTHVLTNFGFVGIADPRRVLSEWRRVLRPAGVCGFTIWESVGWFPVVGAAVRSLHGPAFPTWKEFCNSFSATEEAWEERAFFEREIEAVGFEEVRVESFENQTKHASAKEFCEVYGGMCKVITEKLWSEEEKEKYRPELNAAIERALREQHGDGEVVLDWKAWVVTAKAPVEK</sequence>
<dbReference type="Pfam" id="PF13649">
    <property type="entry name" value="Methyltransf_25"/>
    <property type="match status" value="1"/>
</dbReference>
<evidence type="ECO:0000259" key="1">
    <source>
        <dbReference type="Pfam" id="PF13649"/>
    </source>
</evidence>
<gene>
    <name evidence="2" type="ORF">B0J12DRAFT_260152</name>
</gene>
<keyword evidence="3" id="KW-1185">Reference proteome</keyword>
<evidence type="ECO:0000313" key="2">
    <source>
        <dbReference type="EMBL" id="KAH7036724.1"/>
    </source>
</evidence>
<accession>A0ABQ8FYZ3</accession>
<dbReference type="InterPro" id="IPR029063">
    <property type="entry name" value="SAM-dependent_MTases_sf"/>
</dbReference>
<dbReference type="InterPro" id="IPR050508">
    <property type="entry name" value="Methyltransf_Superfamily"/>
</dbReference>
<evidence type="ECO:0000313" key="3">
    <source>
        <dbReference type="Proteomes" id="UP000774617"/>
    </source>
</evidence>
<dbReference type="PANTHER" id="PTHR42912">
    <property type="entry name" value="METHYLTRANSFERASE"/>
    <property type="match status" value="1"/>
</dbReference>
<dbReference type="GO" id="GO:0032259">
    <property type="term" value="P:methylation"/>
    <property type="evidence" value="ECO:0007669"/>
    <property type="project" value="UniProtKB-KW"/>
</dbReference>
<dbReference type="PANTHER" id="PTHR42912:SF80">
    <property type="entry name" value="METHYLTRANSFERASE DOMAIN-CONTAINING PROTEIN"/>
    <property type="match status" value="1"/>
</dbReference>
<keyword evidence="2" id="KW-0808">Transferase</keyword>
<feature type="domain" description="Methyltransferase" evidence="1">
    <location>
        <begin position="46"/>
        <end position="145"/>
    </location>
</feature>
<dbReference type="GO" id="GO:0008168">
    <property type="term" value="F:methyltransferase activity"/>
    <property type="evidence" value="ECO:0007669"/>
    <property type="project" value="UniProtKB-KW"/>
</dbReference>
<proteinExistence type="predicted"/>
<dbReference type="InterPro" id="IPR041698">
    <property type="entry name" value="Methyltransf_25"/>
</dbReference>
<keyword evidence="2" id="KW-0489">Methyltransferase</keyword>
<dbReference type="EMBL" id="JAGTJR010000034">
    <property type="protein sequence ID" value="KAH7036724.1"/>
    <property type="molecule type" value="Genomic_DNA"/>
</dbReference>